<evidence type="ECO:0000313" key="2">
    <source>
        <dbReference type="EMBL" id="CAC8241434.1"/>
    </source>
</evidence>
<name>A0A811I807_STAAU</name>
<dbReference type="EMBL" id="CAIIGD010000026">
    <property type="protein sequence ID" value="CAC8241434.1"/>
    <property type="molecule type" value="Genomic_DNA"/>
</dbReference>
<accession>A0A811I807</accession>
<dbReference type="Pfam" id="PF21941">
    <property type="entry name" value="SMEK_N"/>
    <property type="match status" value="1"/>
</dbReference>
<gene>
    <name evidence="2" type="ORF">SAMEA70146418_02987</name>
</gene>
<reference evidence="2 3" key="1">
    <citation type="submission" date="2020-06" db="EMBL/GenBank/DDBJ databases">
        <authorList>
            <consortium name="Pathogen Informatics"/>
        </authorList>
    </citation>
    <scope>NUCLEOTIDE SEQUENCE [LARGE SCALE GENOMIC DNA]</scope>
    <source>
        <strain evidence="2 3">MOS105</strain>
    </source>
</reference>
<dbReference type="AlphaFoldDB" id="A0A811I807"/>
<proteinExistence type="predicted"/>
<evidence type="ECO:0000313" key="3">
    <source>
        <dbReference type="Proteomes" id="UP000507112"/>
    </source>
</evidence>
<dbReference type="NCBIfam" id="NF033859">
    <property type="entry name" value="SMEK_N"/>
    <property type="match status" value="1"/>
</dbReference>
<protein>
    <submittedName>
        <fullName evidence="2">[Genomic island nu Sa beta2]</fullName>
    </submittedName>
</protein>
<comment type="caution">
    <text evidence="2">The sequence shown here is derived from an EMBL/GenBank/DDBJ whole genome shotgun (WGS) entry which is preliminary data.</text>
</comment>
<organism evidence="2 3">
    <name type="scientific">Staphylococcus aureus</name>
    <dbReference type="NCBI Taxonomy" id="1280"/>
    <lineage>
        <taxon>Bacteria</taxon>
        <taxon>Bacillati</taxon>
        <taxon>Bacillota</taxon>
        <taxon>Bacilli</taxon>
        <taxon>Bacillales</taxon>
        <taxon>Staphylococcaceae</taxon>
        <taxon>Staphylococcus</taxon>
    </lineage>
</organism>
<sequence>MKRSTNQEKFLDTLIRLNTKIEELGKINILNNHIYSEYFFRDLLNIVYGYSLENHNKKQKNAPAFDLIDNTNKIIIQVTATCKKQKIEDTLKKEYLTNKMEEGYRLKFIFIGNQNNKIKSV</sequence>
<dbReference type="Proteomes" id="UP000507112">
    <property type="component" value="Unassembled WGS sequence"/>
</dbReference>
<dbReference type="InterPro" id="IPR047740">
    <property type="entry name" value="SMEK_dom"/>
</dbReference>
<feature type="domain" description="SMEK" evidence="1">
    <location>
        <begin position="11"/>
        <end position="117"/>
    </location>
</feature>
<evidence type="ECO:0000259" key="1">
    <source>
        <dbReference type="Pfam" id="PF21941"/>
    </source>
</evidence>